<dbReference type="OrthoDB" id="9763290at2"/>
<keyword evidence="13" id="KW-1185">Reference proteome</keyword>
<dbReference type="AlphaFoldDB" id="S7TFV8"/>
<gene>
    <name evidence="12" type="ORF">dsat_1967</name>
</gene>
<evidence type="ECO:0000256" key="3">
    <source>
        <dbReference type="ARBA" id="ARBA00012737"/>
    </source>
</evidence>
<evidence type="ECO:0000313" key="12">
    <source>
        <dbReference type="EMBL" id="EPR35626.1"/>
    </source>
</evidence>
<dbReference type="Gene3D" id="3.40.50.620">
    <property type="entry name" value="HUPs"/>
    <property type="match status" value="1"/>
</dbReference>
<evidence type="ECO:0000256" key="9">
    <source>
        <dbReference type="PIRSR" id="PIRSR001589-2"/>
    </source>
</evidence>
<dbReference type="PANTHER" id="PTHR43284">
    <property type="entry name" value="ASPARAGINE SYNTHETASE (GLUTAMINE-HYDROLYZING)"/>
    <property type="match status" value="1"/>
</dbReference>
<evidence type="ECO:0000256" key="7">
    <source>
        <dbReference type="ARBA" id="ARBA00048741"/>
    </source>
</evidence>
<feature type="binding site" evidence="9">
    <location>
        <position position="275"/>
    </location>
    <ligand>
        <name>ATP</name>
        <dbReference type="ChEBI" id="CHEBI:30616"/>
    </ligand>
</feature>
<feature type="binding site" evidence="9">
    <location>
        <position position="304"/>
    </location>
    <ligand>
        <name>ATP</name>
        <dbReference type="ChEBI" id="CHEBI:30616"/>
    </ligand>
</feature>
<evidence type="ECO:0000256" key="10">
    <source>
        <dbReference type="PIRSR" id="PIRSR001589-3"/>
    </source>
</evidence>
<accession>S7TFV8</accession>
<dbReference type="InterPro" id="IPR017932">
    <property type="entry name" value="GATase_2_dom"/>
</dbReference>
<dbReference type="GO" id="GO:0005524">
    <property type="term" value="F:ATP binding"/>
    <property type="evidence" value="ECO:0007669"/>
    <property type="project" value="UniProtKB-KW"/>
</dbReference>
<dbReference type="GO" id="GO:0005829">
    <property type="term" value="C:cytosol"/>
    <property type="evidence" value="ECO:0007669"/>
    <property type="project" value="TreeGrafter"/>
</dbReference>
<feature type="active site" description="For GATase activity" evidence="8">
    <location>
        <position position="2"/>
    </location>
</feature>
<dbReference type="PIRSF" id="PIRSF001589">
    <property type="entry name" value="Asn_synthetase_glu-h"/>
    <property type="match status" value="1"/>
</dbReference>
<evidence type="ECO:0000256" key="4">
    <source>
        <dbReference type="ARBA" id="ARBA00022741"/>
    </source>
</evidence>
<evidence type="ECO:0000256" key="1">
    <source>
        <dbReference type="ARBA" id="ARBA00005187"/>
    </source>
</evidence>
<dbReference type="GO" id="GO:0004066">
    <property type="term" value="F:asparagine synthase (glutamine-hydrolyzing) activity"/>
    <property type="evidence" value="ECO:0007669"/>
    <property type="project" value="UniProtKB-EC"/>
</dbReference>
<protein>
    <recommendedName>
        <fullName evidence="3">asparagine synthase (glutamine-hydrolyzing)</fullName>
        <ecNumber evidence="3">6.3.5.4</ecNumber>
    </recommendedName>
</protein>
<dbReference type="RefSeq" id="WP_020885853.1">
    <property type="nucleotide sequence ID" value="NZ_ATHI01000003.1"/>
</dbReference>
<dbReference type="CDD" id="cd01991">
    <property type="entry name" value="Asn_synthase_B_C"/>
    <property type="match status" value="1"/>
</dbReference>
<proteinExistence type="inferred from homology"/>
<dbReference type="CDD" id="cd00712">
    <property type="entry name" value="AsnB"/>
    <property type="match status" value="1"/>
</dbReference>
<evidence type="ECO:0000256" key="5">
    <source>
        <dbReference type="ARBA" id="ARBA00022840"/>
    </source>
</evidence>
<feature type="site" description="Important for beta-aspartyl-AMP intermediate formation" evidence="10">
    <location>
        <position position="379"/>
    </location>
</feature>
<dbReference type="InterPro" id="IPR029055">
    <property type="entry name" value="Ntn_hydrolases_N"/>
</dbReference>
<keyword evidence="4 9" id="KW-0547">Nucleotide-binding</keyword>
<evidence type="ECO:0000313" key="13">
    <source>
        <dbReference type="Proteomes" id="UP000014975"/>
    </source>
</evidence>
<keyword evidence="8" id="KW-0061">Asparagine biosynthesis</keyword>
<dbReference type="STRING" id="1121439.dsat_1967"/>
<dbReference type="eggNOG" id="COG0367">
    <property type="taxonomic scope" value="Bacteria"/>
</dbReference>
<dbReference type="Gene3D" id="3.60.20.10">
    <property type="entry name" value="Glutamine Phosphoribosylpyrophosphate, subunit 1, domain 1"/>
    <property type="match status" value="1"/>
</dbReference>
<dbReference type="EMBL" id="ATHI01000003">
    <property type="protein sequence ID" value="EPR35626.1"/>
    <property type="molecule type" value="Genomic_DNA"/>
</dbReference>
<dbReference type="SUPFAM" id="SSF56235">
    <property type="entry name" value="N-terminal nucleophile aminohydrolases (Ntn hydrolases)"/>
    <property type="match status" value="1"/>
</dbReference>
<dbReference type="PROSITE" id="PS51278">
    <property type="entry name" value="GATASE_TYPE_2"/>
    <property type="match status" value="1"/>
</dbReference>
<keyword evidence="8" id="KW-0028">Amino-acid biosynthesis</keyword>
<comment type="catalytic activity">
    <reaction evidence="7">
        <text>L-aspartate + L-glutamine + ATP + H2O = L-asparagine + L-glutamate + AMP + diphosphate + H(+)</text>
        <dbReference type="Rhea" id="RHEA:12228"/>
        <dbReference type="ChEBI" id="CHEBI:15377"/>
        <dbReference type="ChEBI" id="CHEBI:15378"/>
        <dbReference type="ChEBI" id="CHEBI:29985"/>
        <dbReference type="ChEBI" id="CHEBI:29991"/>
        <dbReference type="ChEBI" id="CHEBI:30616"/>
        <dbReference type="ChEBI" id="CHEBI:33019"/>
        <dbReference type="ChEBI" id="CHEBI:58048"/>
        <dbReference type="ChEBI" id="CHEBI:58359"/>
        <dbReference type="ChEBI" id="CHEBI:456215"/>
        <dbReference type="EC" id="6.3.5.4"/>
    </reaction>
</comment>
<comment type="similarity">
    <text evidence="2">Belongs to the asparagine synthetase family.</text>
</comment>
<dbReference type="InterPro" id="IPR033738">
    <property type="entry name" value="AsnB_N"/>
</dbReference>
<dbReference type="PANTHER" id="PTHR43284:SF1">
    <property type="entry name" value="ASPARAGINE SYNTHETASE"/>
    <property type="match status" value="1"/>
</dbReference>
<dbReference type="NCBIfam" id="TIGR01536">
    <property type="entry name" value="asn_synth_AEB"/>
    <property type="match status" value="1"/>
</dbReference>
<evidence type="ECO:0000256" key="2">
    <source>
        <dbReference type="ARBA" id="ARBA00005752"/>
    </source>
</evidence>
<dbReference type="InterPro" id="IPR006426">
    <property type="entry name" value="Asn_synth_AEB"/>
</dbReference>
<dbReference type="InterPro" id="IPR051786">
    <property type="entry name" value="ASN_synthetase/amidase"/>
</dbReference>
<evidence type="ECO:0000256" key="6">
    <source>
        <dbReference type="ARBA" id="ARBA00022962"/>
    </source>
</evidence>
<dbReference type="PATRIC" id="fig|1121439.3.peg.352"/>
<comment type="pathway">
    <text evidence="1">Amino-acid biosynthesis; L-asparagine biosynthesis; L-asparagine from L-aspartate (L-Gln route): step 1/1.</text>
</comment>
<dbReference type="Proteomes" id="UP000014975">
    <property type="component" value="Unassembled WGS sequence"/>
</dbReference>
<reference evidence="12 13" key="1">
    <citation type="journal article" date="2013" name="Genome Announc.">
        <title>Draft genome sequences for three mercury-methylating, sulfate-reducing bacteria.</title>
        <authorList>
            <person name="Brown S.D."/>
            <person name="Hurt R.A.Jr."/>
            <person name="Gilmour C.C."/>
            <person name="Elias D.A."/>
        </authorList>
    </citation>
    <scope>NUCLEOTIDE SEQUENCE [LARGE SCALE GENOMIC DNA]</scope>
    <source>
        <strain evidence="12 13">DSM 16529</strain>
    </source>
</reference>
<dbReference type="Pfam" id="PF13522">
    <property type="entry name" value="GATase_6"/>
    <property type="match status" value="1"/>
</dbReference>
<keyword evidence="6 8" id="KW-0315">Glutamine amidotransferase</keyword>
<evidence type="ECO:0000256" key="8">
    <source>
        <dbReference type="PIRSR" id="PIRSR001589-1"/>
    </source>
</evidence>
<dbReference type="EC" id="6.3.5.4" evidence="3"/>
<name>S7TFV8_9BACT</name>
<feature type="binding site" evidence="9">
    <location>
        <position position="101"/>
    </location>
    <ligand>
        <name>L-glutamine</name>
        <dbReference type="ChEBI" id="CHEBI:58359"/>
    </ligand>
</feature>
<sequence>MCGVTGLVLPGRAGADIEPLARAMADTMAHRGPDGAGAWSAEGVALGHRRLAIIDLSPAGAQPMRSATGRYAVSYNGEIYNFRELRQELEGLGHAFSGGSDTEVMLAAVEQWGVAQAVGRFVGMFAFGLWDEAEKTLWLCRDRLGVKPLYYAVMGGGAASGLAFASELKALRALPDFDPDIDREAVTLFMRHNYIPAPLTIYRAARKLPPGCLARFAPGASKPEVIPYWSLREVWQRGVAEPFAGGPDEAAEALSPLLADAVRLRMIADVPVGVLLSGGIDSSLTAALMREAVGGETPVRAFTVGFSEAAYDESAHAGRVARALGLSHTVLPVSATDLLDLVPHLPRMWDEPFADASQVPTHLVFKRLAGEVVVALTGDGADECFAGYARYGWAAHFAHVERFPLALRRLAAGMCSLAPGACLNLLGPRGRKLRWRAGLLSSRDFPTFYRALVSHHLDPAALVVGGSEPSTPLTEPGWLLGGADRLRQMQAWDMAAYLPDDILVKADRASMGASIEARSPFLDHRVVEFATALPPEATVREGRGKQPLRRLLARRLPPRLFERPKAGFTLPVEAWLGHELREWAEPLLSRRSLSVAGLLDPEPVRKLWKAYLAGDTSRHSLLWNALMLQAWHEHWIAGGAT</sequence>
<dbReference type="SUPFAM" id="SSF52402">
    <property type="entry name" value="Adenine nucleotide alpha hydrolases-like"/>
    <property type="match status" value="1"/>
</dbReference>
<dbReference type="InterPro" id="IPR001962">
    <property type="entry name" value="Asn_synthase"/>
</dbReference>
<evidence type="ECO:0000259" key="11">
    <source>
        <dbReference type="PROSITE" id="PS51278"/>
    </source>
</evidence>
<organism evidence="12 13">
    <name type="scientific">Alkalidesulfovibrio alkalitolerans DSM 16529</name>
    <dbReference type="NCBI Taxonomy" id="1121439"/>
    <lineage>
        <taxon>Bacteria</taxon>
        <taxon>Pseudomonadati</taxon>
        <taxon>Thermodesulfobacteriota</taxon>
        <taxon>Desulfovibrionia</taxon>
        <taxon>Desulfovibrionales</taxon>
        <taxon>Desulfovibrionaceae</taxon>
        <taxon>Alkalidesulfovibrio</taxon>
    </lineage>
</organism>
<dbReference type="Pfam" id="PF00733">
    <property type="entry name" value="Asn_synthase"/>
    <property type="match status" value="1"/>
</dbReference>
<comment type="caution">
    <text evidence="12">The sequence shown here is derived from an EMBL/GenBank/DDBJ whole genome shotgun (WGS) entry which is preliminary data.</text>
</comment>
<feature type="domain" description="Glutamine amidotransferase type-2" evidence="11">
    <location>
        <begin position="2"/>
        <end position="219"/>
    </location>
</feature>
<keyword evidence="5 9" id="KW-0067">ATP-binding</keyword>
<dbReference type="GO" id="GO:0006529">
    <property type="term" value="P:asparagine biosynthetic process"/>
    <property type="evidence" value="ECO:0007669"/>
    <property type="project" value="UniProtKB-KW"/>
</dbReference>
<dbReference type="InterPro" id="IPR014729">
    <property type="entry name" value="Rossmann-like_a/b/a_fold"/>
</dbReference>